<sequence length="54" mass="5754">MLGLDTPSPDLPELSEPEILSFDLQTKGVSETGLHPLDAHQARLRDLGCQALGA</sequence>
<name>A0ABQ2F433_9DEIO</name>
<dbReference type="Proteomes" id="UP000647587">
    <property type="component" value="Unassembled WGS sequence"/>
</dbReference>
<comment type="caution">
    <text evidence="1">The sequence shown here is derived from an EMBL/GenBank/DDBJ whole genome shotgun (WGS) entry which is preliminary data.</text>
</comment>
<evidence type="ECO:0000313" key="1">
    <source>
        <dbReference type="EMBL" id="GGK39865.1"/>
    </source>
</evidence>
<keyword evidence="2" id="KW-1185">Reference proteome</keyword>
<gene>
    <name evidence="1" type="ORF">GCM10008955_37140</name>
</gene>
<reference evidence="2" key="1">
    <citation type="journal article" date="2019" name="Int. J. Syst. Evol. Microbiol.">
        <title>The Global Catalogue of Microorganisms (GCM) 10K type strain sequencing project: providing services to taxonomists for standard genome sequencing and annotation.</title>
        <authorList>
            <consortium name="The Broad Institute Genomics Platform"/>
            <consortium name="The Broad Institute Genome Sequencing Center for Infectious Disease"/>
            <person name="Wu L."/>
            <person name="Ma J."/>
        </authorList>
    </citation>
    <scope>NUCLEOTIDE SEQUENCE [LARGE SCALE GENOMIC DNA]</scope>
    <source>
        <strain evidence="2">JCM 30331</strain>
    </source>
</reference>
<organism evidence="1 2">
    <name type="scientific">Deinococcus malanensis</name>
    <dbReference type="NCBI Taxonomy" id="1706855"/>
    <lineage>
        <taxon>Bacteria</taxon>
        <taxon>Thermotogati</taxon>
        <taxon>Deinococcota</taxon>
        <taxon>Deinococci</taxon>
        <taxon>Deinococcales</taxon>
        <taxon>Deinococcaceae</taxon>
        <taxon>Deinococcus</taxon>
    </lineage>
</organism>
<accession>A0ABQ2F433</accession>
<evidence type="ECO:0000313" key="2">
    <source>
        <dbReference type="Proteomes" id="UP000647587"/>
    </source>
</evidence>
<proteinExistence type="predicted"/>
<dbReference type="EMBL" id="BMPP01000021">
    <property type="protein sequence ID" value="GGK39865.1"/>
    <property type="molecule type" value="Genomic_DNA"/>
</dbReference>
<protein>
    <submittedName>
        <fullName evidence="1">Uncharacterized protein</fullName>
    </submittedName>
</protein>